<proteinExistence type="predicted"/>
<reference evidence="3" key="1">
    <citation type="journal article" date="2019" name="Int. J. Syst. Evol. Microbiol.">
        <title>The Global Catalogue of Microorganisms (GCM) 10K type strain sequencing project: providing services to taxonomists for standard genome sequencing and annotation.</title>
        <authorList>
            <consortium name="The Broad Institute Genomics Platform"/>
            <consortium name="The Broad Institute Genome Sequencing Center for Infectious Disease"/>
            <person name="Wu L."/>
            <person name="Ma J."/>
        </authorList>
    </citation>
    <scope>NUCLEOTIDE SEQUENCE [LARGE SCALE GENOMIC DNA]</scope>
    <source>
        <strain evidence="3">CCUG 73951</strain>
    </source>
</reference>
<keyword evidence="3" id="KW-1185">Reference proteome</keyword>
<dbReference type="Proteomes" id="UP001596494">
    <property type="component" value="Unassembled WGS sequence"/>
</dbReference>
<name>A0ABW2K9E3_9BACI</name>
<evidence type="ECO:0000313" key="3">
    <source>
        <dbReference type="Proteomes" id="UP001596494"/>
    </source>
</evidence>
<dbReference type="Pfam" id="PF13333">
    <property type="entry name" value="rve_2"/>
    <property type="match status" value="1"/>
</dbReference>
<dbReference type="RefSeq" id="WP_352232210.1">
    <property type="nucleotide sequence ID" value="NZ_JAPVRC010000002.1"/>
</dbReference>
<organism evidence="2 3">
    <name type="scientific">Halobacillus campisalis</name>
    <dbReference type="NCBI Taxonomy" id="435909"/>
    <lineage>
        <taxon>Bacteria</taxon>
        <taxon>Bacillati</taxon>
        <taxon>Bacillota</taxon>
        <taxon>Bacilli</taxon>
        <taxon>Bacillales</taxon>
        <taxon>Bacillaceae</taxon>
        <taxon>Halobacillus</taxon>
    </lineage>
</organism>
<evidence type="ECO:0000259" key="1">
    <source>
        <dbReference type="Pfam" id="PF13333"/>
    </source>
</evidence>
<dbReference type="EMBL" id="JBHTBY010000017">
    <property type="protein sequence ID" value="MFC7322422.1"/>
    <property type="molecule type" value="Genomic_DNA"/>
</dbReference>
<feature type="domain" description="Integrase catalytic" evidence="1">
    <location>
        <begin position="5"/>
        <end position="43"/>
    </location>
</feature>
<protein>
    <submittedName>
        <fullName evidence="2">IS3 family transposase</fullName>
    </submittedName>
</protein>
<gene>
    <name evidence="2" type="ORF">ACFQMN_16275</name>
</gene>
<sequence length="46" mass="5614">MTSSYSSKFEVKQAIEAYMEYYNNHRYQWYLQKMTSAQYRGHLLPA</sequence>
<comment type="caution">
    <text evidence="2">The sequence shown here is derived from an EMBL/GenBank/DDBJ whole genome shotgun (WGS) entry which is preliminary data.</text>
</comment>
<accession>A0ABW2K9E3</accession>
<evidence type="ECO:0000313" key="2">
    <source>
        <dbReference type="EMBL" id="MFC7322422.1"/>
    </source>
</evidence>
<dbReference type="InterPro" id="IPR001584">
    <property type="entry name" value="Integrase_cat-core"/>
</dbReference>